<dbReference type="OrthoDB" id="261614at2759"/>
<evidence type="ECO:0000256" key="3">
    <source>
        <dbReference type="ARBA" id="ARBA00022833"/>
    </source>
</evidence>
<evidence type="ECO:0008006" key="9">
    <source>
        <dbReference type="Google" id="ProtNLM"/>
    </source>
</evidence>
<keyword evidence="3" id="KW-0862">Zinc</keyword>
<keyword evidence="2 4" id="KW-0863">Zinc-finger</keyword>
<dbReference type="InterPro" id="IPR011604">
    <property type="entry name" value="PDDEXK-like_dom_sf"/>
</dbReference>
<dbReference type="InterPro" id="IPR019786">
    <property type="entry name" value="Zinc_finger_PHD-type_CS"/>
</dbReference>
<dbReference type="InterPro" id="IPR011011">
    <property type="entry name" value="Znf_FYVE_PHD"/>
</dbReference>
<feature type="domain" description="PHD-type" evidence="5">
    <location>
        <begin position="656"/>
        <end position="716"/>
    </location>
</feature>
<dbReference type="AlphaFoldDB" id="A0A8B6C2T2"/>
<dbReference type="InterPro" id="IPR007527">
    <property type="entry name" value="Znf_SWIM"/>
</dbReference>
<dbReference type="InterPro" id="IPR013083">
    <property type="entry name" value="Znf_RING/FYVE/PHD"/>
</dbReference>
<reference evidence="7" key="1">
    <citation type="submission" date="2018-11" db="EMBL/GenBank/DDBJ databases">
        <authorList>
            <person name="Alioto T."/>
            <person name="Alioto T."/>
        </authorList>
    </citation>
    <scope>NUCLEOTIDE SEQUENCE</scope>
</reference>
<sequence>MTENKNVKDLKRDELGVFLRDRGIPYASRNKEDRLVLASIAEKRNVPLKSSVDDDLKTIIEERKKKMVLEDGLIKLPDPVKMLAGWEKTFINFPNTSTTDVEDYIKLCAENHNVQTKGIKSTKEGESLYLSGHVTGVEYHRISPNISYCYIKAIVARQKAQTQAPYSVWIILHKRTGKVENAYCNCPAGLRGHCKHCVSLLHFIVRQIEAGCNKACTSKPQEWHKPHAQGKRVTQPDFVRNLVVKKVTGRFDTTPEDLKKKGNKSRLAFDPRAVCYRKEKTLLDFDLKKLEDITNGNCGVLLYSPRSNIEKNAGHPDIENIQIEEEVETISKTIPVLANEIIEAKQNINQCDFGEELLLNLDNSITDETVDYVVRKTCKQSSSKIWFDHRIGRITASVANECSKKVNEKDEVSEKNNSVVAKIFNYKSAPAYVKSLKWGRERELPAIKEYEKNAKGKHKDFNVQSTGLHICKENPWLAATPDSLIICDCCGLGCLEIKNPEKYKNDTIQQMATSDQSYLNYSDNKQISLDKKHQYYTQVQIQMYATNTKYADFVVKTVAADDNIFIQRIAYDEIFTMNVIHKCKVFFTKVIVQELLTHKVKLYYEKLQNNEQNSDQVFTNSNLEINEVVQEVDTGSATTCMNEDNTDIHVPSSNPAVVCPICSCECKDEPLTLNEESICCSKCDFWFHYPCVGIKGNENVVRSKYRNWFCKSCKGKK</sequence>
<evidence type="ECO:0000313" key="7">
    <source>
        <dbReference type="EMBL" id="VDH98722.1"/>
    </source>
</evidence>
<evidence type="ECO:0000313" key="8">
    <source>
        <dbReference type="Proteomes" id="UP000596742"/>
    </source>
</evidence>
<feature type="domain" description="SWIM-type" evidence="6">
    <location>
        <begin position="166"/>
        <end position="205"/>
    </location>
</feature>
<dbReference type="Pfam" id="PF00628">
    <property type="entry name" value="PHD"/>
    <property type="match status" value="1"/>
</dbReference>
<dbReference type="InterPro" id="IPR019787">
    <property type="entry name" value="Znf_PHD-finger"/>
</dbReference>
<dbReference type="EMBL" id="UYJE01001053">
    <property type="protein sequence ID" value="VDH98722.1"/>
    <property type="molecule type" value="Genomic_DNA"/>
</dbReference>
<dbReference type="GO" id="GO:0006281">
    <property type="term" value="P:DNA repair"/>
    <property type="evidence" value="ECO:0007669"/>
    <property type="project" value="UniProtKB-ARBA"/>
</dbReference>
<gene>
    <name evidence="7" type="ORF">MGAL_10B049464</name>
</gene>
<dbReference type="SMART" id="SM00249">
    <property type="entry name" value="PHD"/>
    <property type="match status" value="1"/>
</dbReference>
<dbReference type="Proteomes" id="UP000596742">
    <property type="component" value="Unassembled WGS sequence"/>
</dbReference>
<name>A0A8B6C2T2_MYTGA</name>
<dbReference type="Gene3D" id="3.30.40.10">
    <property type="entry name" value="Zinc/RING finger domain, C3HC4 (zinc finger)"/>
    <property type="match status" value="1"/>
</dbReference>
<evidence type="ECO:0000256" key="4">
    <source>
        <dbReference type="PROSITE-ProRule" id="PRU00325"/>
    </source>
</evidence>
<dbReference type="SUPFAM" id="SSF52980">
    <property type="entry name" value="Restriction endonuclease-like"/>
    <property type="match status" value="1"/>
</dbReference>
<dbReference type="CDD" id="cd15489">
    <property type="entry name" value="PHD_SF"/>
    <property type="match status" value="1"/>
</dbReference>
<dbReference type="PROSITE" id="PS01359">
    <property type="entry name" value="ZF_PHD_1"/>
    <property type="match status" value="1"/>
</dbReference>
<dbReference type="Gene3D" id="3.90.320.10">
    <property type="match status" value="1"/>
</dbReference>
<evidence type="ECO:0000259" key="5">
    <source>
        <dbReference type="PROSITE" id="PS50016"/>
    </source>
</evidence>
<evidence type="ECO:0000259" key="6">
    <source>
        <dbReference type="PROSITE" id="PS50966"/>
    </source>
</evidence>
<dbReference type="GO" id="GO:0008270">
    <property type="term" value="F:zinc ion binding"/>
    <property type="evidence" value="ECO:0007669"/>
    <property type="project" value="UniProtKB-KW"/>
</dbReference>
<keyword evidence="8" id="KW-1185">Reference proteome</keyword>
<dbReference type="SUPFAM" id="SSF57903">
    <property type="entry name" value="FYVE/PHD zinc finger"/>
    <property type="match status" value="1"/>
</dbReference>
<protein>
    <recommendedName>
        <fullName evidence="9">PHD-type domain-containing protein</fullName>
    </recommendedName>
</protein>
<dbReference type="InterPro" id="IPR011335">
    <property type="entry name" value="Restrct_endonuc-II-like"/>
</dbReference>
<evidence type="ECO:0000256" key="1">
    <source>
        <dbReference type="ARBA" id="ARBA00022723"/>
    </source>
</evidence>
<comment type="caution">
    <text evidence="7">The sequence shown here is derived from an EMBL/GenBank/DDBJ whole genome shotgun (WGS) entry which is preliminary data.</text>
</comment>
<dbReference type="PROSITE" id="PS50016">
    <property type="entry name" value="ZF_PHD_2"/>
    <property type="match status" value="1"/>
</dbReference>
<evidence type="ECO:0000256" key="2">
    <source>
        <dbReference type="ARBA" id="ARBA00022771"/>
    </source>
</evidence>
<dbReference type="PROSITE" id="PS50966">
    <property type="entry name" value="ZF_SWIM"/>
    <property type="match status" value="1"/>
</dbReference>
<dbReference type="CDD" id="cd22343">
    <property type="entry name" value="PDDEXK_lambda_exonuclease-like"/>
    <property type="match status" value="1"/>
</dbReference>
<dbReference type="InterPro" id="IPR001965">
    <property type="entry name" value="Znf_PHD"/>
</dbReference>
<accession>A0A8B6C2T2</accession>
<keyword evidence="1" id="KW-0479">Metal-binding</keyword>
<dbReference type="PANTHER" id="PTHR47526">
    <property type="entry name" value="ATP-DEPENDENT DNA HELICASE"/>
    <property type="match status" value="1"/>
</dbReference>
<dbReference type="PANTHER" id="PTHR47526:SF3">
    <property type="entry name" value="PHD-TYPE DOMAIN-CONTAINING PROTEIN"/>
    <property type="match status" value="1"/>
</dbReference>
<dbReference type="Pfam" id="PF09588">
    <property type="entry name" value="YqaJ"/>
    <property type="match status" value="1"/>
</dbReference>
<proteinExistence type="predicted"/>
<organism evidence="7 8">
    <name type="scientific">Mytilus galloprovincialis</name>
    <name type="common">Mediterranean mussel</name>
    <dbReference type="NCBI Taxonomy" id="29158"/>
    <lineage>
        <taxon>Eukaryota</taxon>
        <taxon>Metazoa</taxon>
        <taxon>Spiralia</taxon>
        <taxon>Lophotrochozoa</taxon>
        <taxon>Mollusca</taxon>
        <taxon>Bivalvia</taxon>
        <taxon>Autobranchia</taxon>
        <taxon>Pteriomorphia</taxon>
        <taxon>Mytilida</taxon>
        <taxon>Mytiloidea</taxon>
        <taxon>Mytilidae</taxon>
        <taxon>Mytilinae</taxon>
        <taxon>Mytilus</taxon>
    </lineage>
</organism>
<dbReference type="InterPro" id="IPR019080">
    <property type="entry name" value="YqaJ_viral_recombinase"/>
</dbReference>